<dbReference type="RefSeq" id="WP_376753952.1">
    <property type="nucleotide sequence ID" value="NZ_CP124550.1"/>
</dbReference>
<dbReference type="Proteomes" id="UP001177295">
    <property type="component" value="Chromosome"/>
</dbReference>
<keyword evidence="5" id="KW-0560">Oxidoreductase</keyword>
<evidence type="ECO:0000313" key="8">
    <source>
        <dbReference type="Proteomes" id="UP001177295"/>
    </source>
</evidence>
<dbReference type="InterPro" id="IPR033469">
    <property type="entry name" value="CYTH-like_dom_sf"/>
</dbReference>
<evidence type="ECO:0000256" key="2">
    <source>
        <dbReference type="ARBA" id="ARBA00007118"/>
    </source>
</evidence>
<protein>
    <recommendedName>
        <fullName evidence="6">Nitroreductase domain-containing protein</fullName>
    </recommendedName>
</protein>
<dbReference type="InterPro" id="IPR029479">
    <property type="entry name" value="Nitroreductase"/>
</dbReference>
<sequence>MSNIEYEAKIYDVDPADIAGKLAKLDAKEVGSYNFRRYVFDTIPAKPDRWVRLRSDGKQATLTVKEITADTIDGTHEWEVEVSDMETTLEILAKIGIKPRGYQENKRQEYDLELLLQAARLAPSSYGMEQWNIILAQDAKLRAQLKKASSIVNGSRFDASHILVFTAKTASGFDKHMTHMLRDVKGANVVTAAAMKAGWKHWAKTDFKVYDTPDGLHQWAARQAYIALGFVMLAAAERGIDSCAIEGFSIDKVVAVLESFKLINRDNDLPVVMLALGYRADGSTHPRSRREMDEIVTWY</sequence>
<keyword evidence="8" id="KW-1185">Reference proteome</keyword>
<evidence type="ECO:0000256" key="3">
    <source>
        <dbReference type="ARBA" id="ARBA00022630"/>
    </source>
</evidence>
<evidence type="ECO:0000259" key="6">
    <source>
        <dbReference type="Pfam" id="PF00881"/>
    </source>
</evidence>
<comment type="similarity">
    <text evidence="2">Belongs to the nitroreductase family.</text>
</comment>
<organism evidence="7 8">
    <name type="scientific">Candidatus Southlakia epibionticum</name>
    <dbReference type="NCBI Taxonomy" id="3043284"/>
    <lineage>
        <taxon>Bacteria</taxon>
        <taxon>Candidatus Saccharimonadota</taxon>
        <taxon>Candidatus Saccharimonadia</taxon>
        <taxon>Candidatus Saccharimonadales</taxon>
        <taxon>Candidatus Saccharimonadaceae</taxon>
        <taxon>Candidatus Southlakia</taxon>
    </lineage>
</organism>
<keyword evidence="3" id="KW-0285">Flavoprotein</keyword>
<evidence type="ECO:0000256" key="1">
    <source>
        <dbReference type="ARBA" id="ARBA00001917"/>
    </source>
</evidence>
<comment type="cofactor">
    <cofactor evidence="1">
        <name>FMN</name>
        <dbReference type="ChEBI" id="CHEBI:58210"/>
    </cofactor>
</comment>
<dbReference type="PANTHER" id="PTHR43673:SF2">
    <property type="entry name" value="NITROREDUCTASE"/>
    <property type="match status" value="1"/>
</dbReference>
<name>A0ABY8WW19_9BACT</name>
<evidence type="ECO:0000256" key="5">
    <source>
        <dbReference type="ARBA" id="ARBA00023002"/>
    </source>
</evidence>
<dbReference type="EMBL" id="CP124550">
    <property type="protein sequence ID" value="WIO46424.1"/>
    <property type="molecule type" value="Genomic_DNA"/>
</dbReference>
<reference evidence="7 8" key="1">
    <citation type="journal article" date="2023" name="Cell">
        <title>Genetic manipulation of Patescibacteria provides mechanistic insights into microbial dark matter and the epibiotic lifestyle.</title>
        <authorList>
            <person name="Wang Y."/>
            <person name="Gallagher L.A."/>
            <person name="Andrade P.A."/>
            <person name="Liu A."/>
            <person name="Humphreys I.R."/>
            <person name="Turkarslan S."/>
            <person name="Cutler K.J."/>
            <person name="Arrieta-Ortiz M.L."/>
            <person name="Li Y."/>
            <person name="Radey M.C."/>
            <person name="McLean J.S."/>
            <person name="Cong Q."/>
            <person name="Baker D."/>
            <person name="Baliga N.S."/>
            <person name="Peterson S.B."/>
            <person name="Mougous J.D."/>
        </authorList>
    </citation>
    <scope>NUCLEOTIDE SEQUENCE [LARGE SCALE GENOMIC DNA]</scope>
    <source>
        <strain evidence="7 8">ML1</strain>
    </source>
</reference>
<evidence type="ECO:0000256" key="4">
    <source>
        <dbReference type="ARBA" id="ARBA00022643"/>
    </source>
</evidence>
<dbReference type="SUPFAM" id="SSF55469">
    <property type="entry name" value="FMN-dependent nitroreductase-like"/>
    <property type="match status" value="1"/>
</dbReference>
<feature type="domain" description="Nitroreductase" evidence="6">
    <location>
        <begin position="100"/>
        <end position="278"/>
    </location>
</feature>
<keyword evidence="4" id="KW-0288">FMN</keyword>
<dbReference type="SUPFAM" id="SSF55154">
    <property type="entry name" value="CYTH-like phosphatases"/>
    <property type="match status" value="1"/>
</dbReference>
<proteinExistence type="inferred from homology"/>
<dbReference type="Gene3D" id="3.40.109.10">
    <property type="entry name" value="NADH Oxidase"/>
    <property type="match status" value="1"/>
</dbReference>
<evidence type="ECO:0000313" key="7">
    <source>
        <dbReference type="EMBL" id="WIO46424.1"/>
    </source>
</evidence>
<gene>
    <name evidence="7" type="ORF">SEML1_0828</name>
</gene>
<dbReference type="PANTHER" id="PTHR43673">
    <property type="entry name" value="NAD(P)H NITROREDUCTASE YDGI-RELATED"/>
    <property type="match status" value="1"/>
</dbReference>
<dbReference type="InterPro" id="IPR000415">
    <property type="entry name" value="Nitroreductase-like"/>
</dbReference>
<dbReference type="Pfam" id="PF00881">
    <property type="entry name" value="Nitroreductase"/>
    <property type="match status" value="1"/>
</dbReference>
<accession>A0ABY8WW19</accession>